<dbReference type="AlphaFoldDB" id="A0A0M0I4M7"/>
<dbReference type="Pfam" id="PF00072">
    <property type="entry name" value="Response_reg"/>
    <property type="match status" value="1"/>
</dbReference>
<evidence type="ECO:0000256" key="4">
    <source>
        <dbReference type="ARBA" id="ARBA00022801"/>
    </source>
</evidence>
<evidence type="ECO:0000256" key="3">
    <source>
        <dbReference type="ARBA" id="ARBA00022553"/>
    </source>
</evidence>
<dbReference type="CDD" id="cd00082">
    <property type="entry name" value="HisKA"/>
    <property type="match status" value="1"/>
</dbReference>
<dbReference type="PROSITE" id="PS50110">
    <property type="entry name" value="RESPONSE_REGULATORY"/>
    <property type="match status" value="1"/>
</dbReference>
<proteinExistence type="predicted"/>
<dbReference type="InterPro" id="IPR005467">
    <property type="entry name" value="His_kinase_dom"/>
</dbReference>
<dbReference type="RefSeq" id="WP_053407529.1">
    <property type="nucleotide sequence ID" value="NZ_LHPI01000001.1"/>
</dbReference>
<feature type="transmembrane region" description="Helical" evidence="6">
    <location>
        <begin position="156"/>
        <end position="176"/>
    </location>
</feature>
<evidence type="ECO:0000259" key="7">
    <source>
        <dbReference type="PROSITE" id="PS50109"/>
    </source>
</evidence>
<dbReference type="InterPro" id="IPR004358">
    <property type="entry name" value="Sig_transdc_His_kin-like_C"/>
</dbReference>
<accession>A0A0M0I4M7</accession>
<dbReference type="Gene3D" id="3.30.565.10">
    <property type="entry name" value="Histidine kinase-like ATPase, C-terminal domain"/>
    <property type="match status" value="1"/>
</dbReference>
<dbReference type="GO" id="GO:0000155">
    <property type="term" value="F:phosphorelay sensor kinase activity"/>
    <property type="evidence" value="ECO:0007669"/>
    <property type="project" value="InterPro"/>
</dbReference>
<dbReference type="Pfam" id="PF02518">
    <property type="entry name" value="HATPase_c"/>
    <property type="match status" value="1"/>
</dbReference>
<keyword evidence="4" id="KW-0378">Hydrolase</keyword>
<dbReference type="PRINTS" id="PR00344">
    <property type="entry name" value="BCTRLSENSOR"/>
</dbReference>
<evidence type="ECO:0000256" key="5">
    <source>
        <dbReference type="PROSITE-ProRule" id="PRU00169"/>
    </source>
</evidence>
<dbReference type="InterPro" id="IPR001789">
    <property type="entry name" value="Sig_transdc_resp-reg_receiver"/>
</dbReference>
<feature type="domain" description="Histidine kinase" evidence="7">
    <location>
        <begin position="195"/>
        <end position="417"/>
    </location>
</feature>
<feature type="transmembrane region" description="Helical" evidence="6">
    <location>
        <begin position="52"/>
        <end position="70"/>
    </location>
</feature>
<comment type="caution">
    <text evidence="9">The sequence shown here is derived from an EMBL/GenBank/DDBJ whole genome shotgun (WGS) entry which is preliminary data.</text>
</comment>
<dbReference type="SMART" id="SM00387">
    <property type="entry name" value="HATPase_c"/>
    <property type="match status" value="1"/>
</dbReference>
<dbReference type="InterPro" id="IPR003661">
    <property type="entry name" value="HisK_dim/P_dom"/>
</dbReference>
<dbReference type="InterPro" id="IPR011006">
    <property type="entry name" value="CheY-like_superfamily"/>
</dbReference>
<keyword evidence="6" id="KW-0472">Membrane</keyword>
<name>A0A0M0I4M7_9VIBR</name>
<feature type="transmembrane region" description="Helical" evidence="6">
    <location>
        <begin position="130"/>
        <end position="150"/>
    </location>
</feature>
<evidence type="ECO:0000256" key="6">
    <source>
        <dbReference type="SAM" id="Phobius"/>
    </source>
</evidence>
<evidence type="ECO:0000256" key="2">
    <source>
        <dbReference type="ARBA" id="ARBA00012438"/>
    </source>
</evidence>
<dbReference type="SMART" id="SM00448">
    <property type="entry name" value="REC"/>
    <property type="match status" value="1"/>
</dbReference>
<evidence type="ECO:0000259" key="8">
    <source>
        <dbReference type="PROSITE" id="PS50110"/>
    </source>
</evidence>
<keyword evidence="3 5" id="KW-0597">Phosphoprotein</keyword>
<dbReference type="PROSITE" id="PS50109">
    <property type="entry name" value="HIS_KIN"/>
    <property type="match status" value="1"/>
</dbReference>
<feature type="transmembrane region" description="Helical" evidence="6">
    <location>
        <begin position="23"/>
        <end position="40"/>
    </location>
</feature>
<dbReference type="InterPro" id="IPR036097">
    <property type="entry name" value="HisK_dim/P_sf"/>
</dbReference>
<evidence type="ECO:0000313" key="10">
    <source>
        <dbReference type="Proteomes" id="UP000037530"/>
    </source>
</evidence>
<keyword evidence="6" id="KW-0812">Transmembrane</keyword>
<feature type="domain" description="Response regulatory" evidence="8">
    <location>
        <begin position="567"/>
        <end position="684"/>
    </location>
</feature>
<sequence>MEAVSGATSDAIRKVYQYAEPNLTIVGWFGAIGFPAYYYIWSYLYPQPYESALLRTFCTLLFSVILVRNYLPAFLRRLMPQFYLVILSICLPFFFSFMMFKNGWNTVWVMSFLASIFLHILLVHQTRIVLLQATGAILAAGIAAYGFNLQQLANDIVWPYVPIFLFTYVFGNMFYFRNQTEHESKVSFAKSFGAGIAHEMRNPLSALKSSVEVVNSILMSKPEGAQLTADELKTVHEVLSDANSVIDNGNEAIDLLLTSIDENRVSPSSFKKHSIKSVIESALSSFAFKSKEDKQAIVINGAEDFEFFGSDTLAKYVLFNLLKNSFYYQEGNDFKIEIRLQKDAHCNHLIFTDNGAGIPPDVIKHVFQDFYTYGKSRSYGLGLPFCKKVMKSLGGRITCRSELGRWTEFTLSFPLYESDAVDRIKMDLMKSKSVLYVGNTGRVSRMFNEHAFYKGFRLVNVDIATALACEEYEFEYDLILIDLEPSQISECEFKALESKLHFTEGRLIFLGESGKPSHFIEQTSLAAHPLDKNTLLRDFGIVLDQLFFEALQDKDELAIKLPECKKTIVIADDNRSVRSYTSLILEQQGFEVIQAQDGRQVLEALEQQSVDLILMDIEMPGVDGFEATNAIRNSTSNYSRVPILAHTGNSSDVAVNQIYQAGMDGYVIKPAGKDVLLGKIADWL</sequence>
<organism evidence="9 10">
    <name type="scientific">Vibrio hepatarius</name>
    <dbReference type="NCBI Taxonomy" id="171383"/>
    <lineage>
        <taxon>Bacteria</taxon>
        <taxon>Pseudomonadati</taxon>
        <taxon>Pseudomonadota</taxon>
        <taxon>Gammaproteobacteria</taxon>
        <taxon>Vibrionales</taxon>
        <taxon>Vibrionaceae</taxon>
        <taxon>Vibrio</taxon>
        <taxon>Vibrio oreintalis group</taxon>
    </lineage>
</organism>
<dbReference type="EC" id="2.7.13.3" evidence="2"/>
<evidence type="ECO:0000256" key="1">
    <source>
        <dbReference type="ARBA" id="ARBA00000085"/>
    </source>
</evidence>
<dbReference type="PANTHER" id="PTHR43547:SF2">
    <property type="entry name" value="HYBRID SIGNAL TRANSDUCTION HISTIDINE KINASE C"/>
    <property type="match status" value="1"/>
</dbReference>
<dbReference type="CDD" id="cd17546">
    <property type="entry name" value="REC_hyHK_CKI1_RcsC-like"/>
    <property type="match status" value="1"/>
</dbReference>
<dbReference type="GO" id="GO:0016787">
    <property type="term" value="F:hydrolase activity"/>
    <property type="evidence" value="ECO:0007669"/>
    <property type="project" value="UniProtKB-KW"/>
</dbReference>
<feature type="transmembrane region" description="Helical" evidence="6">
    <location>
        <begin position="106"/>
        <end position="123"/>
    </location>
</feature>
<dbReference type="Proteomes" id="UP000037530">
    <property type="component" value="Unassembled WGS sequence"/>
</dbReference>
<dbReference type="OrthoDB" id="8573961at2"/>
<dbReference type="Gene3D" id="1.10.287.130">
    <property type="match status" value="1"/>
</dbReference>
<dbReference type="SUPFAM" id="SSF47384">
    <property type="entry name" value="Homodimeric domain of signal transducing histidine kinase"/>
    <property type="match status" value="1"/>
</dbReference>
<dbReference type="SUPFAM" id="SSF52172">
    <property type="entry name" value="CheY-like"/>
    <property type="match status" value="1"/>
</dbReference>
<dbReference type="Gene3D" id="3.40.50.2300">
    <property type="match status" value="1"/>
</dbReference>
<dbReference type="CDD" id="cd00075">
    <property type="entry name" value="HATPase"/>
    <property type="match status" value="1"/>
</dbReference>
<dbReference type="PATRIC" id="fig|171383.3.peg.536"/>
<feature type="transmembrane region" description="Helical" evidence="6">
    <location>
        <begin position="82"/>
        <end position="100"/>
    </location>
</feature>
<comment type="catalytic activity">
    <reaction evidence="1">
        <text>ATP + protein L-histidine = ADP + protein N-phospho-L-histidine.</text>
        <dbReference type="EC" id="2.7.13.3"/>
    </reaction>
</comment>
<keyword evidence="6" id="KW-1133">Transmembrane helix</keyword>
<dbReference type="EMBL" id="LHPI01000001">
    <property type="protein sequence ID" value="KOO09270.1"/>
    <property type="molecule type" value="Genomic_DNA"/>
</dbReference>
<feature type="modified residue" description="4-aspartylphosphate" evidence="5">
    <location>
        <position position="616"/>
    </location>
</feature>
<dbReference type="SUPFAM" id="SSF55874">
    <property type="entry name" value="ATPase domain of HSP90 chaperone/DNA topoisomerase II/histidine kinase"/>
    <property type="match status" value="1"/>
</dbReference>
<gene>
    <name evidence="9" type="ORF">AKJ31_02620</name>
</gene>
<dbReference type="InterPro" id="IPR036890">
    <property type="entry name" value="HATPase_C_sf"/>
</dbReference>
<protein>
    <recommendedName>
        <fullName evidence="2">histidine kinase</fullName>
        <ecNumber evidence="2">2.7.13.3</ecNumber>
    </recommendedName>
</protein>
<dbReference type="PANTHER" id="PTHR43547">
    <property type="entry name" value="TWO-COMPONENT HISTIDINE KINASE"/>
    <property type="match status" value="1"/>
</dbReference>
<dbReference type="InterPro" id="IPR003594">
    <property type="entry name" value="HATPase_dom"/>
</dbReference>
<evidence type="ECO:0000313" key="9">
    <source>
        <dbReference type="EMBL" id="KOO09270.1"/>
    </source>
</evidence>
<reference evidence="10" key="1">
    <citation type="submission" date="2015-08" db="EMBL/GenBank/DDBJ databases">
        <title>Vibrio galatheae sp. nov., a novel member of the Vibrionaceae family isolated from the Solomon Islands.</title>
        <authorList>
            <person name="Giubergia S."/>
            <person name="Machado H."/>
            <person name="Mateiu R.V."/>
            <person name="Gram L."/>
        </authorList>
    </citation>
    <scope>NUCLEOTIDE SEQUENCE [LARGE SCALE GENOMIC DNA]</scope>
    <source>
        <strain evidence="10">DSM 19134</strain>
    </source>
</reference>
<dbReference type="STRING" id="171383.AKJ31_02620"/>
<keyword evidence="10" id="KW-1185">Reference proteome</keyword>